<keyword evidence="4 7" id="KW-1133">Transmembrane helix</keyword>
<gene>
    <name evidence="10" type="primary">LOC115212893</name>
</gene>
<dbReference type="Pfam" id="PF09320">
    <property type="entry name" value="DUF1977"/>
    <property type="match status" value="1"/>
</dbReference>
<dbReference type="RefSeq" id="XP_036359990.1">
    <property type="nucleotide sequence ID" value="XM_036504097.1"/>
</dbReference>
<dbReference type="InterPro" id="IPR001623">
    <property type="entry name" value="DnaJ_domain"/>
</dbReference>
<dbReference type="FunFam" id="1.10.287.110:FF:000103">
    <property type="entry name" value="DnaJ subfamily B member"/>
    <property type="match status" value="1"/>
</dbReference>
<keyword evidence="2 7" id="KW-0812">Transmembrane</keyword>
<proteinExistence type="predicted"/>
<dbReference type="SMART" id="SM00271">
    <property type="entry name" value="DnaJ"/>
    <property type="match status" value="1"/>
</dbReference>
<evidence type="ECO:0000256" key="1">
    <source>
        <dbReference type="ARBA" id="ARBA00004389"/>
    </source>
</evidence>
<feature type="domain" description="J" evidence="8">
    <location>
        <begin position="114"/>
        <end position="178"/>
    </location>
</feature>
<dbReference type="SUPFAM" id="SSF46565">
    <property type="entry name" value="Chaperone J-domain"/>
    <property type="match status" value="1"/>
</dbReference>
<evidence type="ECO:0000259" key="8">
    <source>
        <dbReference type="PROSITE" id="PS50076"/>
    </source>
</evidence>
<accession>A0A7E6EYD4</accession>
<dbReference type="PROSITE" id="PS50076">
    <property type="entry name" value="DNAJ_2"/>
    <property type="match status" value="1"/>
</dbReference>
<organism evidence="9 10">
    <name type="scientific">Octopus sinensis</name>
    <name type="common">East Asian common octopus</name>
    <dbReference type="NCBI Taxonomy" id="2607531"/>
    <lineage>
        <taxon>Eukaryota</taxon>
        <taxon>Metazoa</taxon>
        <taxon>Spiralia</taxon>
        <taxon>Lophotrochozoa</taxon>
        <taxon>Mollusca</taxon>
        <taxon>Cephalopoda</taxon>
        <taxon>Coleoidea</taxon>
        <taxon>Octopodiformes</taxon>
        <taxon>Octopoda</taxon>
        <taxon>Incirrata</taxon>
        <taxon>Octopodidae</taxon>
        <taxon>Octopus</taxon>
    </lineage>
</organism>
<dbReference type="Proteomes" id="UP000515154">
    <property type="component" value="Linkage group LG6"/>
</dbReference>
<protein>
    <submittedName>
        <fullName evidence="10">DnaJ homolog subfamily B member 12 isoform X1</fullName>
    </submittedName>
</protein>
<dbReference type="CDD" id="cd06257">
    <property type="entry name" value="DnaJ"/>
    <property type="match status" value="1"/>
</dbReference>
<dbReference type="AlphaFoldDB" id="A0A7E6EYD4"/>
<dbReference type="InterPro" id="IPR015399">
    <property type="entry name" value="DUF1977_DnaJ-like"/>
</dbReference>
<evidence type="ECO:0000313" key="10">
    <source>
        <dbReference type="RefSeq" id="XP_036359990.1"/>
    </source>
</evidence>
<dbReference type="Pfam" id="PF00226">
    <property type="entry name" value="DnaJ"/>
    <property type="match status" value="1"/>
</dbReference>
<dbReference type="InterPro" id="IPR051100">
    <property type="entry name" value="DnaJ_subfamily_B/C"/>
</dbReference>
<feature type="transmembrane region" description="Helical" evidence="7">
    <location>
        <begin position="295"/>
        <end position="316"/>
    </location>
</feature>
<dbReference type="GO" id="GO:0071218">
    <property type="term" value="P:cellular response to misfolded protein"/>
    <property type="evidence" value="ECO:0007669"/>
    <property type="project" value="TreeGrafter"/>
</dbReference>
<dbReference type="PANTHER" id="PTHR43908:SF3">
    <property type="entry name" value="AT29763P-RELATED"/>
    <property type="match status" value="1"/>
</dbReference>
<dbReference type="PRINTS" id="PR00625">
    <property type="entry name" value="JDOMAIN"/>
</dbReference>
<feature type="region of interest" description="Disordered" evidence="6">
    <location>
        <begin position="52"/>
        <end position="99"/>
    </location>
</feature>
<dbReference type="PROSITE" id="PS00636">
    <property type="entry name" value="DNAJ_1"/>
    <property type="match status" value="1"/>
</dbReference>
<keyword evidence="5 7" id="KW-0472">Membrane</keyword>
<dbReference type="InterPro" id="IPR036869">
    <property type="entry name" value="J_dom_sf"/>
</dbReference>
<evidence type="ECO:0000256" key="3">
    <source>
        <dbReference type="ARBA" id="ARBA00022824"/>
    </source>
</evidence>
<dbReference type="Gene3D" id="1.10.287.110">
    <property type="entry name" value="DnaJ domain"/>
    <property type="match status" value="1"/>
</dbReference>
<sequence length="418" mass="47609">MEGNKDESERCISIAEKHIADGEKEKALKFLNKAEKLYPSVKARDLMEKLSKLNGSTAGRRQSGDGADNNVHKDKATRNNNRSEKGGSGHSGKSPDDYTEDQLIAVKRIKKCKDYYEILGVSKDATDVDLKKAYRKLALKMHPDKNKAPGATEAFKAIGNAFSVLSDAEKRKKYDLYGEDIVHHSRNCSRDEQFDYSRGFEGDISAEELFNMFFGGGFPTGNVYVHRRTQHNGQYQRAAQSEKFRTRQRQFFVYKSNLSSSATRSEKNKQVPSNNAAAGIGRAFVLRTRASGYNLLVQLAPVLILIFLSLMGSFLVPDAPFSLHRSQKYSNEKKTNQLKVQYFVKDDFHIDSNYDLRRIERQVEDEYVSNLRTSCFKERSYKETLIWRAKNYGDSKLYKKAMNMEVPSCNHLNNLYGG</sequence>
<comment type="subcellular location">
    <subcellularLocation>
        <location evidence="1">Endoplasmic reticulum membrane</location>
        <topology evidence="1">Single-pass membrane protein</topology>
    </subcellularLocation>
</comment>
<evidence type="ECO:0000256" key="7">
    <source>
        <dbReference type="SAM" id="Phobius"/>
    </source>
</evidence>
<reference evidence="10" key="1">
    <citation type="submission" date="2025-08" db="UniProtKB">
        <authorList>
            <consortium name="RefSeq"/>
        </authorList>
    </citation>
    <scope>IDENTIFICATION</scope>
</reference>
<evidence type="ECO:0000256" key="2">
    <source>
        <dbReference type="ARBA" id="ARBA00022692"/>
    </source>
</evidence>
<dbReference type="PANTHER" id="PTHR43908">
    <property type="entry name" value="AT29763P-RELATED"/>
    <property type="match status" value="1"/>
</dbReference>
<keyword evidence="3" id="KW-0256">Endoplasmic reticulum</keyword>
<dbReference type="GO" id="GO:0005789">
    <property type="term" value="C:endoplasmic reticulum membrane"/>
    <property type="evidence" value="ECO:0007669"/>
    <property type="project" value="UniProtKB-SubCell"/>
</dbReference>
<dbReference type="GO" id="GO:0030544">
    <property type="term" value="F:Hsp70 protein binding"/>
    <property type="evidence" value="ECO:0007669"/>
    <property type="project" value="TreeGrafter"/>
</dbReference>
<evidence type="ECO:0000313" key="9">
    <source>
        <dbReference type="Proteomes" id="UP000515154"/>
    </source>
</evidence>
<feature type="compositionally biased region" description="Basic and acidic residues" evidence="6">
    <location>
        <begin position="70"/>
        <end position="87"/>
    </location>
</feature>
<dbReference type="InterPro" id="IPR018253">
    <property type="entry name" value="DnaJ_domain_CS"/>
</dbReference>
<name>A0A7E6EYD4_9MOLL</name>
<evidence type="ECO:0000256" key="5">
    <source>
        <dbReference type="ARBA" id="ARBA00023136"/>
    </source>
</evidence>
<evidence type="ECO:0000256" key="4">
    <source>
        <dbReference type="ARBA" id="ARBA00022989"/>
    </source>
</evidence>
<evidence type="ECO:0000256" key="6">
    <source>
        <dbReference type="SAM" id="MobiDB-lite"/>
    </source>
</evidence>
<keyword evidence="9" id="KW-1185">Reference proteome</keyword>